<keyword evidence="1" id="KW-0812">Transmembrane</keyword>
<name>A0A495J5Q1_9SPHI</name>
<feature type="transmembrane region" description="Helical" evidence="1">
    <location>
        <begin position="148"/>
        <end position="166"/>
    </location>
</feature>
<sequence>MIHFIEVLQSTNKPLFVFGYCDFIAGAICLLLTQVSQTMVRGANAWYKPFKFFLSIGIFAWTMGYFTGYLPMSNAVSLYSWMVIILLGFLELYIAVQAGRGQLSHYNSSTPFYGFLLFLMIVSAVVVTLWTAYIGLLFFSTDFPDLPGYYVLSIRLSIFLFVVFAFQGASMGSRQSHTIGGPEGGPALAVTDWSTKYGDLRIAHFIGIHALQILPLLSYYVFRSIPAVIILSLAYGVLAVFSLFRATAGKPLIPYRF</sequence>
<evidence type="ECO:0000313" key="2">
    <source>
        <dbReference type="EMBL" id="RKR84083.1"/>
    </source>
</evidence>
<comment type="caution">
    <text evidence="2">The sequence shown here is derived from an EMBL/GenBank/DDBJ whole genome shotgun (WGS) entry which is preliminary data.</text>
</comment>
<feature type="transmembrane region" description="Helical" evidence="1">
    <location>
        <begin position="202"/>
        <end position="222"/>
    </location>
</feature>
<keyword evidence="1" id="KW-0472">Membrane</keyword>
<dbReference type="OrthoDB" id="343560at2"/>
<organism evidence="2 3">
    <name type="scientific">Mucilaginibacter gracilis</name>
    <dbReference type="NCBI Taxonomy" id="423350"/>
    <lineage>
        <taxon>Bacteria</taxon>
        <taxon>Pseudomonadati</taxon>
        <taxon>Bacteroidota</taxon>
        <taxon>Sphingobacteriia</taxon>
        <taxon>Sphingobacteriales</taxon>
        <taxon>Sphingobacteriaceae</taxon>
        <taxon>Mucilaginibacter</taxon>
    </lineage>
</organism>
<feature type="transmembrane region" description="Helical" evidence="1">
    <location>
        <begin position="15"/>
        <end position="32"/>
    </location>
</feature>
<feature type="transmembrane region" description="Helical" evidence="1">
    <location>
        <begin position="52"/>
        <end position="72"/>
    </location>
</feature>
<keyword evidence="3" id="KW-1185">Reference proteome</keyword>
<keyword evidence="1" id="KW-1133">Transmembrane helix</keyword>
<feature type="transmembrane region" description="Helical" evidence="1">
    <location>
        <begin position="228"/>
        <end position="248"/>
    </location>
</feature>
<dbReference type="AlphaFoldDB" id="A0A495J5Q1"/>
<dbReference type="EMBL" id="RBKU01000001">
    <property type="protein sequence ID" value="RKR84083.1"/>
    <property type="molecule type" value="Genomic_DNA"/>
</dbReference>
<proteinExistence type="predicted"/>
<reference evidence="2 3" key="1">
    <citation type="submission" date="2018-10" db="EMBL/GenBank/DDBJ databases">
        <title>Genomic Encyclopedia of Archaeal and Bacterial Type Strains, Phase II (KMG-II): from individual species to whole genera.</title>
        <authorList>
            <person name="Goeker M."/>
        </authorList>
    </citation>
    <scope>NUCLEOTIDE SEQUENCE [LARGE SCALE GENOMIC DNA]</scope>
    <source>
        <strain evidence="2 3">DSM 18602</strain>
    </source>
</reference>
<evidence type="ECO:0000256" key="1">
    <source>
        <dbReference type="SAM" id="Phobius"/>
    </source>
</evidence>
<dbReference type="Proteomes" id="UP000268007">
    <property type="component" value="Unassembled WGS sequence"/>
</dbReference>
<accession>A0A495J5Q1</accession>
<dbReference type="RefSeq" id="WP_121199509.1">
    <property type="nucleotide sequence ID" value="NZ_RBKU01000001.1"/>
</dbReference>
<feature type="transmembrane region" description="Helical" evidence="1">
    <location>
        <begin position="78"/>
        <end position="99"/>
    </location>
</feature>
<protein>
    <submittedName>
        <fullName evidence="2">Uncharacterized protein</fullName>
    </submittedName>
</protein>
<gene>
    <name evidence="2" type="ORF">BDD43_4309</name>
</gene>
<evidence type="ECO:0000313" key="3">
    <source>
        <dbReference type="Proteomes" id="UP000268007"/>
    </source>
</evidence>
<feature type="transmembrane region" description="Helical" evidence="1">
    <location>
        <begin position="111"/>
        <end position="136"/>
    </location>
</feature>